<protein>
    <recommendedName>
        <fullName evidence="4">SprT-like family protein</fullName>
    </recommendedName>
</protein>
<dbReference type="Proteomes" id="UP000319267">
    <property type="component" value="Unassembled WGS sequence"/>
</dbReference>
<keyword evidence="3" id="KW-1185">Reference proteome</keyword>
<evidence type="ECO:0000256" key="1">
    <source>
        <dbReference type="SAM" id="SignalP"/>
    </source>
</evidence>
<evidence type="ECO:0000313" key="2">
    <source>
        <dbReference type="EMBL" id="SMO33267.1"/>
    </source>
</evidence>
<gene>
    <name evidence="2" type="ORF">SAMN06265220_10172</name>
</gene>
<dbReference type="AlphaFoldDB" id="A0A521AEN3"/>
<name>A0A521AEN3_9FLAO</name>
<dbReference type="PROSITE" id="PS51257">
    <property type="entry name" value="PROKAR_LIPOPROTEIN"/>
    <property type="match status" value="1"/>
</dbReference>
<feature type="signal peptide" evidence="1">
    <location>
        <begin position="1"/>
        <end position="24"/>
    </location>
</feature>
<sequence length="465" mass="51838">MKKITKMLQGLFFLGSVLLMTSCATEEIAQKNVAQSPLEAKVWFDNHQKDYNATVLNYIEDLQWQNAIVSNGEIGEVVEVPFTLTENLSASTKEADQYNDHHRLMFVRDEQNVYKLFYVQIFANDEDYSVQDKNYNYYNIKDNFDGNIYVQELATNIGNKIKFKDGEKVEHSTTGKMQEYACVYFGWWGSDGSFTPLYEVGCYGGSGGNGVPSGGGENPGPSYGGGGTSDSNSEGCPAGYRYKLGECVLVERITNLLTGKAKCLNDLLSSAGNNFVKNIFSQFAGKSEFNIQIVSLPKVYSSTNQEVNGTTGFDKVNSLMTIEISTSRLDGLAALESARIILHEYIHADMYRKLNTTNPNDADARDFKKVFETYENQHNAMAQVYLTSMRDALKEFHKTVLNSDYNNYVKYYGEAPSDAFYEAMAWGGLKDSNVKAWTDLSADKKASINSLASRVPILSKTVPCP</sequence>
<reference evidence="2 3" key="1">
    <citation type="submission" date="2017-05" db="EMBL/GenBank/DDBJ databases">
        <authorList>
            <person name="Varghese N."/>
            <person name="Submissions S."/>
        </authorList>
    </citation>
    <scope>NUCLEOTIDE SEQUENCE [LARGE SCALE GENOMIC DNA]</scope>
    <source>
        <strain evidence="2 3">DSM 29982</strain>
    </source>
</reference>
<organism evidence="2 3">
    <name type="scientific">Flavobacterium nitrogenifigens</name>
    <dbReference type="NCBI Taxonomy" id="1617283"/>
    <lineage>
        <taxon>Bacteria</taxon>
        <taxon>Pseudomonadati</taxon>
        <taxon>Bacteroidota</taxon>
        <taxon>Flavobacteriia</taxon>
        <taxon>Flavobacteriales</taxon>
        <taxon>Flavobacteriaceae</taxon>
        <taxon>Flavobacterium</taxon>
    </lineage>
</organism>
<accession>A0A521AEN3</accession>
<evidence type="ECO:0008006" key="4">
    <source>
        <dbReference type="Google" id="ProtNLM"/>
    </source>
</evidence>
<dbReference type="EMBL" id="FXTQ01000001">
    <property type="protein sequence ID" value="SMO33267.1"/>
    <property type="molecule type" value="Genomic_DNA"/>
</dbReference>
<keyword evidence="1" id="KW-0732">Signal</keyword>
<evidence type="ECO:0000313" key="3">
    <source>
        <dbReference type="Proteomes" id="UP000319267"/>
    </source>
</evidence>
<feature type="chain" id="PRO_5021839092" description="SprT-like family protein" evidence="1">
    <location>
        <begin position="25"/>
        <end position="465"/>
    </location>
</feature>
<proteinExistence type="predicted"/>